<dbReference type="STRING" id="1077936.SAMN05421545_0397"/>
<dbReference type="PROSITE" id="PS51257">
    <property type="entry name" value="PROKAR_LIPOPROTEIN"/>
    <property type="match status" value="1"/>
</dbReference>
<keyword evidence="2" id="KW-0449">Lipoprotein</keyword>
<sequence>MRNIMLMLAVAITFLLTACDPSRVYEQNIELPDKNWTVDNAPVFEFAINDTTKRYNVYFNVRYSLAYDYYNLYLQHRLTAPDSSEVSAALHELHLMDAKTGKPEGKGSSDIYDMQSLVLKEVAFPQVGTYRLQLTQYMRRDPLPNILAVGVRVEEVAN</sequence>
<accession>A0A1N6TLQ0</accession>
<organism evidence="2 3">
    <name type="scientific">Pontibacter lucknowensis</name>
    <dbReference type="NCBI Taxonomy" id="1077936"/>
    <lineage>
        <taxon>Bacteria</taxon>
        <taxon>Pseudomonadati</taxon>
        <taxon>Bacteroidota</taxon>
        <taxon>Cytophagia</taxon>
        <taxon>Cytophagales</taxon>
        <taxon>Hymenobacteraceae</taxon>
        <taxon>Pontibacter</taxon>
    </lineage>
</organism>
<evidence type="ECO:0000256" key="1">
    <source>
        <dbReference type="SAM" id="SignalP"/>
    </source>
</evidence>
<evidence type="ECO:0000313" key="3">
    <source>
        <dbReference type="Proteomes" id="UP000185924"/>
    </source>
</evidence>
<reference evidence="3" key="1">
    <citation type="submission" date="2017-01" db="EMBL/GenBank/DDBJ databases">
        <authorList>
            <person name="Varghese N."/>
            <person name="Submissions S."/>
        </authorList>
    </citation>
    <scope>NUCLEOTIDE SEQUENCE [LARGE SCALE GENOMIC DNA]</scope>
    <source>
        <strain evidence="3">DM9</strain>
    </source>
</reference>
<protein>
    <submittedName>
        <fullName evidence="2">Gliding motility-associated lipoprotein GldH</fullName>
    </submittedName>
</protein>
<keyword evidence="1" id="KW-0732">Signal</keyword>
<name>A0A1N6TLQ0_9BACT</name>
<dbReference type="Proteomes" id="UP000185924">
    <property type="component" value="Unassembled WGS sequence"/>
</dbReference>
<dbReference type="RefSeq" id="WP_007654401.1">
    <property type="nucleotide sequence ID" value="NZ_FTNM01000001.1"/>
</dbReference>
<dbReference type="EMBL" id="FTNM01000001">
    <property type="protein sequence ID" value="SIQ54263.1"/>
    <property type="molecule type" value="Genomic_DNA"/>
</dbReference>
<keyword evidence="3" id="KW-1185">Reference proteome</keyword>
<gene>
    <name evidence="2" type="ORF">SAMN05421545_0397</name>
</gene>
<dbReference type="Pfam" id="PF14109">
    <property type="entry name" value="GldH_lipo"/>
    <property type="match status" value="1"/>
</dbReference>
<feature type="signal peptide" evidence="1">
    <location>
        <begin position="1"/>
        <end position="18"/>
    </location>
</feature>
<proteinExistence type="predicted"/>
<evidence type="ECO:0000313" key="2">
    <source>
        <dbReference type="EMBL" id="SIQ54263.1"/>
    </source>
</evidence>
<dbReference type="AlphaFoldDB" id="A0A1N6TLQ0"/>
<feature type="chain" id="PRO_5009938498" evidence="1">
    <location>
        <begin position="19"/>
        <end position="158"/>
    </location>
</feature>
<dbReference type="InterPro" id="IPR020018">
    <property type="entry name" value="Motility-assoc_lipoprot_GldH"/>
</dbReference>
<dbReference type="OrthoDB" id="982482at2"/>
<dbReference type="NCBIfam" id="TIGR03511">
    <property type="entry name" value="GldH_lipo"/>
    <property type="match status" value="1"/>
</dbReference>